<organism evidence="9 10">
    <name type="scientific">Faucicola atlantae</name>
    <dbReference type="NCBI Taxonomy" id="34059"/>
    <lineage>
        <taxon>Bacteria</taxon>
        <taxon>Pseudomonadati</taxon>
        <taxon>Pseudomonadota</taxon>
        <taxon>Gammaproteobacteria</taxon>
        <taxon>Moraxellales</taxon>
        <taxon>Moraxellaceae</taxon>
        <taxon>Faucicola</taxon>
    </lineage>
</organism>
<keyword evidence="7" id="KW-0704">Schiff base</keyword>
<evidence type="ECO:0000256" key="3">
    <source>
        <dbReference type="ARBA" id="ARBA00008012"/>
    </source>
</evidence>
<dbReference type="UniPathway" id="UPA00115">
    <property type="reaction ID" value="UER00414"/>
</dbReference>
<comment type="pathway">
    <text evidence="2">Carbohydrate degradation; pentose phosphate pathway; D-glyceraldehyde 3-phosphate and beta-D-fructose 6-phosphate from D-ribose 5-phosphate and D-xylulose 5-phosphate (non-oxidative stage): step 2/3.</text>
</comment>
<keyword evidence="6" id="KW-0570">Pentose shunt</keyword>
<evidence type="ECO:0000256" key="1">
    <source>
        <dbReference type="ARBA" id="ARBA00003518"/>
    </source>
</evidence>
<evidence type="ECO:0000256" key="4">
    <source>
        <dbReference type="ARBA" id="ARBA00013151"/>
    </source>
</evidence>
<comment type="similarity">
    <text evidence="3">Belongs to the transaldolase family. Type 1 subfamily.</text>
</comment>
<evidence type="ECO:0000313" key="9">
    <source>
        <dbReference type="EMBL" id="OBX75882.1"/>
    </source>
</evidence>
<accession>A0A1B8Q9X7</accession>
<dbReference type="PROSITE" id="PS01054">
    <property type="entry name" value="TRANSALDOLASE_1"/>
    <property type="match status" value="1"/>
</dbReference>
<comment type="caution">
    <text evidence="9">The sequence shown here is derived from an EMBL/GenBank/DDBJ whole genome shotgun (WGS) entry which is preliminary data.</text>
</comment>
<gene>
    <name evidence="9" type="ORF">A9308_09450</name>
</gene>
<evidence type="ECO:0000313" key="10">
    <source>
        <dbReference type="Proteomes" id="UP000092508"/>
    </source>
</evidence>
<dbReference type="Proteomes" id="UP000092508">
    <property type="component" value="Unassembled WGS sequence"/>
</dbReference>
<dbReference type="STRING" id="34059.A9308_09450"/>
<dbReference type="GO" id="GO:0004801">
    <property type="term" value="F:transaldolase activity"/>
    <property type="evidence" value="ECO:0007669"/>
    <property type="project" value="UniProtKB-EC"/>
</dbReference>
<evidence type="ECO:0000256" key="5">
    <source>
        <dbReference type="ARBA" id="ARBA00022679"/>
    </source>
</evidence>
<dbReference type="EMBL" id="LZMZ01000036">
    <property type="protein sequence ID" value="OBX75882.1"/>
    <property type="molecule type" value="Genomic_DNA"/>
</dbReference>
<evidence type="ECO:0000256" key="2">
    <source>
        <dbReference type="ARBA" id="ARBA00004857"/>
    </source>
</evidence>
<comment type="catalytic activity">
    <reaction evidence="8">
        <text>D-sedoheptulose 7-phosphate + D-glyceraldehyde 3-phosphate = D-erythrose 4-phosphate + beta-D-fructose 6-phosphate</text>
        <dbReference type="Rhea" id="RHEA:17053"/>
        <dbReference type="ChEBI" id="CHEBI:16897"/>
        <dbReference type="ChEBI" id="CHEBI:57483"/>
        <dbReference type="ChEBI" id="CHEBI:57634"/>
        <dbReference type="ChEBI" id="CHEBI:59776"/>
        <dbReference type="EC" id="2.2.1.2"/>
    </reaction>
</comment>
<evidence type="ECO:0000256" key="7">
    <source>
        <dbReference type="ARBA" id="ARBA00023270"/>
    </source>
</evidence>
<dbReference type="GO" id="GO:0005737">
    <property type="term" value="C:cytoplasm"/>
    <property type="evidence" value="ECO:0007669"/>
    <property type="project" value="InterPro"/>
</dbReference>
<keyword evidence="5" id="KW-0808">Transferase</keyword>
<reference evidence="9 10" key="1">
    <citation type="submission" date="2016-06" db="EMBL/GenBank/DDBJ databases">
        <title>Draft genome of Moraxella atlantae CCUG 66109.</title>
        <authorList>
            <person name="Salva-Serra F."/>
            <person name="Engstrom-Jakobsson H."/>
            <person name="Thorell K."/>
            <person name="Gonzales-Siles L."/>
            <person name="Karlsson R."/>
            <person name="Boulund F."/>
            <person name="Engstrand L."/>
            <person name="Kristiansson E."/>
            <person name="Moore E."/>
        </authorList>
    </citation>
    <scope>NUCLEOTIDE SEQUENCE [LARGE SCALE GENOMIC DNA]</scope>
    <source>
        <strain evidence="9 10">CCUG 66109</strain>
    </source>
</reference>
<dbReference type="Pfam" id="PF00923">
    <property type="entry name" value="TAL_FSA"/>
    <property type="match status" value="1"/>
</dbReference>
<dbReference type="SUPFAM" id="SSF51569">
    <property type="entry name" value="Aldolase"/>
    <property type="match status" value="1"/>
</dbReference>
<sequence length="310" mass="33682">MNSLEQLKQMTTVVADTGDLQAIARLKPVDATTNPSLITKALSHADMQPQLRAALARHSGDVDAVINDLTVDLGKQILALIDGRVSTEVDASLSYDTDATVRQALQFIDAYAKAGVDTSRILIKIAGTWQGIQAARQLEQQNIACNVTLIFGLAQAQACADADVTLISPFVGRILDWQKRAEHAEHIAIAQDKGVQSVKRIYHYFKQHGYPTQIMGASFRSLEQILALAGCDLLTISPELLDALASMQTPVVRQLSPDMTHEPITKTTLAQADFDTQLTHDAITHELLPAGIEGFVKARQQLVDLLNSLA</sequence>
<dbReference type="InterPro" id="IPR004730">
    <property type="entry name" value="Transaldolase_1"/>
</dbReference>
<dbReference type="InterPro" id="IPR013785">
    <property type="entry name" value="Aldolase_TIM"/>
</dbReference>
<dbReference type="GO" id="GO:0006098">
    <property type="term" value="P:pentose-phosphate shunt"/>
    <property type="evidence" value="ECO:0007669"/>
    <property type="project" value="UniProtKB-UniPathway"/>
</dbReference>
<dbReference type="GO" id="GO:0005975">
    <property type="term" value="P:carbohydrate metabolic process"/>
    <property type="evidence" value="ECO:0007669"/>
    <property type="project" value="InterPro"/>
</dbReference>
<dbReference type="OrthoDB" id="9809101at2"/>
<dbReference type="InterPro" id="IPR018225">
    <property type="entry name" value="Transaldolase_AS"/>
</dbReference>
<comment type="function">
    <text evidence="1">Transaldolase is important for the balance of metabolites in the pentose-phosphate pathway.</text>
</comment>
<dbReference type="InterPro" id="IPR001585">
    <property type="entry name" value="TAL/FSA"/>
</dbReference>
<dbReference type="RefSeq" id="WP_067238116.1">
    <property type="nucleotide sequence ID" value="NZ_LZMZ01000036.1"/>
</dbReference>
<dbReference type="Gene3D" id="3.20.20.70">
    <property type="entry name" value="Aldolase class I"/>
    <property type="match status" value="1"/>
</dbReference>
<protein>
    <recommendedName>
        <fullName evidence="4">transaldolase</fullName>
        <ecNumber evidence="4">2.2.1.2</ecNumber>
    </recommendedName>
</protein>
<dbReference type="PROSITE" id="PS00958">
    <property type="entry name" value="TRANSALDOLASE_2"/>
    <property type="match status" value="1"/>
</dbReference>
<dbReference type="PANTHER" id="PTHR10683">
    <property type="entry name" value="TRANSALDOLASE"/>
    <property type="match status" value="1"/>
</dbReference>
<name>A0A1B8Q9X7_9GAMM</name>
<dbReference type="CDD" id="cd00957">
    <property type="entry name" value="Transaldolase_TalAB"/>
    <property type="match status" value="1"/>
</dbReference>
<proteinExistence type="inferred from homology"/>
<dbReference type="PANTHER" id="PTHR10683:SF18">
    <property type="entry name" value="TRANSALDOLASE"/>
    <property type="match status" value="1"/>
</dbReference>
<dbReference type="EC" id="2.2.1.2" evidence="4"/>
<dbReference type="AlphaFoldDB" id="A0A1B8Q9X7"/>
<evidence type="ECO:0000256" key="8">
    <source>
        <dbReference type="ARBA" id="ARBA00048810"/>
    </source>
</evidence>
<evidence type="ECO:0000256" key="6">
    <source>
        <dbReference type="ARBA" id="ARBA00023126"/>
    </source>
</evidence>